<dbReference type="GeneID" id="112849786"/>
<gene>
    <name evidence="11" type="primary">CYYR1</name>
</gene>
<dbReference type="CTD" id="116159"/>
<comment type="similarity">
    <text evidence="2">Belongs to the CYYR1 family.</text>
</comment>
<evidence type="ECO:0000256" key="6">
    <source>
        <dbReference type="ARBA" id="ARBA00022989"/>
    </source>
</evidence>
<feature type="transmembrane region" description="Helical" evidence="9">
    <location>
        <begin position="161"/>
        <end position="189"/>
    </location>
</feature>
<dbReference type="Proteomes" id="UP000515131">
    <property type="component" value="Unplaced"/>
</dbReference>
<evidence type="ECO:0000313" key="11">
    <source>
        <dbReference type="RefSeq" id="XP_025769274.1"/>
    </source>
</evidence>
<keyword evidence="4 9" id="KW-0812">Transmembrane</keyword>
<evidence type="ECO:0000256" key="3">
    <source>
        <dbReference type="ARBA" id="ARBA00016494"/>
    </source>
</evidence>
<evidence type="ECO:0000256" key="5">
    <source>
        <dbReference type="ARBA" id="ARBA00022729"/>
    </source>
</evidence>
<name>A0A6P6H0R4_PUMCO</name>
<accession>A0A6P6H0R4</accession>
<dbReference type="PANTHER" id="PTHR38490:SF1">
    <property type="entry name" value="CYSTEINE AND TYROSINE-RICH PROTEIN 1"/>
    <property type="match status" value="1"/>
</dbReference>
<feature type="compositionally biased region" description="Polar residues" evidence="8">
    <location>
        <begin position="257"/>
        <end position="276"/>
    </location>
</feature>
<evidence type="ECO:0000256" key="4">
    <source>
        <dbReference type="ARBA" id="ARBA00022692"/>
    </source>
</evidence>
<protein>
    <recommendedName>
        <fullName evidence="3">Cysteine and tyrosine-rich protein 1</fullName>
    </recommendedName>
</protein>
<dbReference type="GO" id="GO:0016020">
    <property type="term" value="C:membrane"/>
    <property type="evidence" value="ECO:0007669"/>
    <property type="project" value="UniProtKB-SubCell"/>
</dbReference>
<organism evidence="10 11">
    <name type="scientific">Puma concolor</name>
    <name type="common">Mountain lion</name>
    <name type="synonym">Felis concolor</name>
    <dbReference type="NCBI Taxonomy" id="9696"/>
    <lineage>
        <taxon>Eukaryota</taxon>
        <taxon>Metazoa</taxon>
        <taxon>Chordata</taxon>
        <taxon>Craniata</taxon>
        <taxon>Vertebrata</taxon>
        <taxon>Euteleostomi</taxon>
        <taxon>Mammalia</taxon>
        <taxon>Eutheria</taxon>
        <taxon>Laurasiatheria</taxon>
        <taxon>Carnivora</taxon>
        <taxon>Feliformia</taxon>
        <taxon>Felidae</taxon>
        <taxon>Felinae</taxon>
        <taxon>Puma</taxon>
    </lineage>
</organism>
<keyword evidence="6 9" id="KW-1133">Transmembrane helix</keyword>
<evidence type="ECO:0000313" key="10">
    <source>
        <dbReference type="Proteomes" id="UP000515131"/>
    </source>
</evidence>
<dbReference type="PANTHER" id="PTHR38490">
    <property type="entry name" value="CYSTEINE AND TYROSINE-RICH PROTEIN 1"/>
    <property type="match status" value="1"/>
</dbReference>
<dbReference type="Pfam" id="PF10873">
    <property type="entry name" value="CYYR1"/>
    <property type="match status" value="1"/>
</dbReference>
<dbReference type="RefSeq" id="XP_025769274.1">
    <property type="nucleotide sequence ID" value="XM_025913489.1"/>
</dbReference>
<evidence type="ECO:0000256" key="9">
    <source>
        <dbReference type="SAM" id="Phobius"/>
    </source>
</evidence>
<comment type="subcellular location">
    <subcellularLocation>
        <location evidence="1">Membrane</location>
        <topology evidence="1">Single-pass type I membrane protein</topology>
    </subcellularLocation>
</comment>
<dbReference type="KEGG" id="pcoo:112849786"/>
<feature type="region of interest" description="Disordered" evidence="8">
    <location>
        <begin position="234"/>
        <end position="276"/>
    </location>
</feature>
<evidence type="ECO:0000256" key="7">
    <source>
        <dbReference type="ARBA" id="ARBA00023136"/>
    </source>
</evidence>
<evidence type="ECO:0000256" key="2">
    <source>
        <dbReference type="ARBA" id="ARBA00009401"/>
    </source>
</evidence>
<proteinExistence type="inferred from homology"/>
<sequence>MKCEPGWPRTPERLPACRLSAAGRDKETSAPAQPRAPRPGSPRRRSGQWPGPRATPLSGALPSPSDRAPAPPRPGLSLLPPISPLSSLCVCPSVLARNLRPPAWMDALRLPGGPGILLPKLVLLFVYAEDCLAQCGKDCRSYCCDGATPYCCSYYAYIGNILSGTAIAGIVFGIVFIMGVIAGIAICICMCMKNNRGTRVGVIRTTHINAISSYPVAPPPYSYDHEMEYCADLPPPYSPTPQASAQRSPPPPYPGNSRKQSFSQNRICANQRSCLE</sequence>
<keyword evidence="7 9" id="KW-0472">Membrane</keyword>
<dbReference type="AlphaFoldDB" id="A0A6P6H0R4"/>
<reference evidence="11" key="1">
    <citation type="submission" date="2025-08" db="UniProtKB">
        <authorList>
            <consortium name="RefSeq"/>
        </authorList>
    </citation>
    <scope>IDENTIFICATION</scope>
    <source>
        <tissue evidence="11">Blood</tissue>
    </source>
</reference>
<keyword evidence="10" id="KW-1185">Reference proteome</keyword>
<dbReference type="InterPro" id="IPR022640">
    <property type="entry name" value="CYYR1"/>
</dbReference>
<evidence type="ECO:0000256" key="8">
    <source>
        <dbReference type="SAM" id="MobiDB-lite"/>
    </source>
</evidence>
<evidence type="ECO:0000256" key="1">
    <source>
        <dbReference type="ARBA" id="ARBA00004479"/>
    </source>
</evidence>
<feature type="region of interest" description="Disordered" evidence="8">
    <location>
        <begin position="1"/>
        <end position="74"/>
    </location>
</feature>
<keyword evidence="5" id="KW-0732">Signal</keyword>